<feature type="domain" description="Trypanosome variant surface glycoprotein A-type N-terminal" evidence="9">
    <location>
        <begin position="2"/>
        <end position="250"/>
    </location>
</feature>
<evidence type="ECO:0000256" key="8">
    <source>
        <dbReference type="SAM" id="Coils"/>
    </source>
</evidence>
<dbReference type="GO" id="GO:0005886">
    <property type="term" value="C:plasma membrane"/>
    <property type="evidence" value="ECO:0007669"/>
    <property type="project" value="UniProtKB-SubCell"/>
</dbReference>
<dbReference type="VEuPathDB" id="TriTrypDB:Tb927.11.20500"/>
<reference evidence="10" key="2">
    <citation type="journal article" date="2014" name="Mol. Biochem. Parasitol.">
        <title>Capturing the variant surface glycoprotein repertoire (the VSGnome) of Trypanosoma brucei Lister 427.</title>
        <authorList>
            <person name="Cross G.A."/>
            <person name="Kim H.S."/>
            <person name="Wickstead B."/>
        </authorList>
    </citation>
    <scope>NUCLEOTIDE SEQUENCE</scope>
    <source>
        <strain evidence="10">Lister 427</strain>
    </source>
</reference>
<keyword evidence="3" id="KW-1003">Cell membrane</keyword>
<name>M4SSF3_9TRYP</name>
<keyword evidence="8" id="KW-0175">Coiled coil</keyword>
<dbReference type="GO" id="GO:0042783">
    <property type="term" value="P:symbiont-mediated evasion of host immune response"/>
    <property type="evidence" value="ECO:0007669"/>
    <property type="project" value="InterPro"/>
</dbReference>
<evidence type="ECO:0000259" key="9">
    <source>
        <dbReference type="Pfam" id="PF00913"/>
    </source>
</evidence>
<dbReference type="EMBL" id="KC611812">
    <property type="protein sequence ID" value="AGH59243.1"/>
    <property type="molecule type" value="Genomic_DNA"/>
</dbReference>
<evidence type="ECO:0000256" key="7">
    <source>
        <dbReference type="ARBA" id="ARBA00023288"/>
    </source>
</evidence>
<organism evidence="10">
    <name type="scientific">Trypanosoma brucei</name>
    <dbReference type="NCBI Taxonomy" id="5691"/>
    <lineage>
        <taxon>Eukaryota</taxon>
        <taxon>Discoba</taxon>
        <taxon>Euglenozoa</taxon>
        <taxon>Kinetoplastea</taxon>
        <taxon>Metakinetoplastina</taxon>
        <taxon>Trypanosomatida</taxon>
        <taxon>Trypanosomatidae</taxon>
        <taxon>Trypanosoma</taxon>
    </lineage>
</organism>
<keyword evidence="5" id="KW-0472">Membrane</keyword>
<dbReference type="VEuPathDB" id="TriTrypDB:Tb427_000398000"/>
<dbReference type="InterPro" id="IPR001812">
    <property type="entry name" value="Trypano_VSG_A_N_dom"/>
</dbReference>
<keyword evidence="7" id="KW-0449">Lipoprotein</keyword>
<reference evidence="10" key="1">
    <citation type="submission" date="2013-02" db="EMBL/GenBank/DDBJ databases">
        <authorList>
            <person name="Cross G.A.M."/>
            <person name="Kim H.-S."/>
            <person name="Wickstead B."/>
        </authorList>
    </citation>
    <scope>NUCLEOTIDE SEQUENCE</scope>
    <source>
        <strain evidence="10">Lister 427</strain>
    </source>
</reference>
<comment type="subcellular location">
    <subcellularLocation>
        <location evidence="2">Cell membrane</location>
        <topology evidence="2">Lipid-anchor</topology>
        <topology evidence="2">GPI-anchor</topology>
    </subcellularLocation>
</comment>
<evidence type="ECO:0000256" key="1">
    <source>
        <dbReference type="ARBA" id="ARBA00002523"/>
    </source>
</evidence>
<dbReference type="InterPro" id="IPR027446">
    <property type="entry name" value="VSG_C_dom_sf"/>
</dbReference>
<keyword evidence="6" id="KW-0325">Glycoprotein</keyword>
<feature type="coiled-coil region" evidence="8">
    <location>
        <begin position="281"/>
        <end position="328"/>
    </location>
</feature>
<dbReference type="AlphaFoldDB" id="M4SSF3"/>
<proteinExistence type="predicted"/>
<evidence type="ECO:0000256" key="3">
    <source>
        <dbReference type="ARBA" id="ARBA00022475"/>
    </source>
</evidence>
<evidence type="ECO:0000256" key="2">
    <source>
        <dbReference type="ARBA" id="ARBA00004609"/>
    </source>
</evidence>
<keyword evidence="4" id="KW-0336">GPI-anchor</keyword>
<protein>
    <submittedName>
        <fullName evidence="10">Variant surface glycoprotein 3199</fullName>
    </submittedName>
</protein>
<evidence type="ECO:0000313" key="10">
    <source>
        <dbReference type="EMBL" id="AGH59243.1"/>
    </source>
</evidence>
<feature type="non-terminal residue" evidence="10">
    <location>
        <position position="1"/>
    </location>
</feature>
<dbReference type="Gene3D" id="1.10.470.10">
    <property type="entry name" value="Variant Surface Glycoprotein, subunit A, domain 2"/>
    <property type="match status" value="1"/>
</dbReference>
<evidence type="ECO:0000256" key="6">
    <source>
        <dbReference type="ARBA" id="ARBA00023180"/>
    </source>
</evidence>
<dbReference type="SUPFAM" id="SSF118251">
    <property type="entry name" value="Variant surface glycoprotein MITAT 1.2, VSG 221, C-terminal domain"/>
    <property type="match status" value="1"/>
</dbReference>
<evidence type="ECO:0000256" key="5">
    <source>
        <dbReference type="ARBA" id="ARBA00023136"/>
    </source>
</evidence>
<sequence>MAGSAHASAGTHGCLMGSSTAVKAKTEMSNCGLEPAESGQPAETDYGHDATKLFGKKTEANAGGTLTTGDDKKCALTKGHTSSGILDTNTQSGKIPYAAGYFYLTAGGTNLARHAIKGSDGGDDAADVTVWAKARSAVEEAEKTAAFKHSDRALATPEDVKTSTEAKTAIKNHILEKAGKYNPDKDDTDTNKKADELYGDQKPYSRAKITEKMKTIIVDRNIYNKALEKDQKLSEITDINHLRQTLTYYQGQRAAELDAKTKELQKTTENSQCKVSSVQDKEKVCNEVVDSEDKCKALEAKGCVFNEQDKKCELKKEVKEKLEKVKQETEGKDGKTTNTTGSNSFINEVPHLLEVFFLAEKFWDFLSSFKRTSLKFDIL</sequence>
<accession>M4SSF3</accession>
<dbReference type="SUPFAM" id="SSF58087">
    <property type="entry name" value="Variant surface glycoprotein (N-terminal domain)"/>
    <property type="match status" value="1"/>
</dbReference>
<evidence type="ECO:0000256" key="4">
    <source>
        <dbReference type="ARBA" id="ARBA00022622"/>
    </source>
</evidence>
<dbReference type="Gene3D" id="3.90.150.10">
    <property type="entry name" value="Variant Surface Glycoprotein, subunit A domain 1"/>
    <property type="match status" value="1"/>
</dbReference>
<dbReference type="GO" id="GO:0098552">
    <property type="term" value="C:side of membrane"/>
    <property type="evidence" value="ECO:0007669"/>
    <property type="project" value="UniProtKB-KW"/>
</dbReference>
<comment type="function">
    <text evidence="1">VSG forms a coat on the surface of the parasite. The trypanosome evades the immune response of the host by expressing a series of antigenically distinct VSGs from an estimated 1000 VSG genes.</text>
</comment>
<dbReference type="Pfam" id="PF00913">
    <property type="entry name" value="Trypan_glycop"/>
    <property type="match status" value="1"/>
</dbReference>